<comment type="caution">
    <text evidence="8">The sequence shown here is derived from an EMBL/GenBank/DDBJ whole genome shotgun (WGS) entry which is preliminary data.</text>
</comment>
<evidence type="ECO:0000256" key="3">
    <source>
        <dbReference type="ARBA" id="ARBA00022741"/>
    </source>
</evidence>
<evidence type="ECO:0000256" key="2">
    <source>
        <dbReference type="ARBA" id="ARBA00022692"/>
    </source>
</evidence>
<dbReference type="GO" id="GO:0004016">
    <property type="term" value="F:adenylate cyclase activity"/>
    <property type="evidence" value="ECO:0007669"/>
    <property type="project" value="UniProtKB-ARBA"/>
</dbReference>
<keyword evidence="3" id="KW-0547">Nucleotide-binding</keyword>
<dbReference type="InterPro" id="IPR001054">
    <property type="entry name" value="A/G_cyclase"/>
</dbReference>
<keyword evidence="4" id="KW-1133">Transmembrane helix</keyword>
<dbReference type="InterPro" id="IPR050401">
    <property type="entry name" value="Cyclic_nucleotide_synthase"/>
</dbReference>
<dbReference type="SUPFAM" id="SSF55073">
    <property type="entry name" value="Nucleotide cyclase"/>
    <property type="match status" value="1"/>
</dbReference>
<dbReference type="GO" id="GO:0009190">
    <property type="term" value="P:cyclic nucleotide biosynthetic process"/>
    <property type="evidence" value="ECO:0007669"/>
    <property type="project" value="InterPro"/>
</dbReference>
<dbReference type="GO" id="GO:0016020">
    <property type="term" value="C:membrane"/>
    <property type="evidence" value="ECO:0007669"/>
    <property type="project" value="UniProtKB-SubCell"/>
</dbReference>
<evidence type="ECO:0000256" key="5">
    <source>
        <dbReference type="ARBA" id="ARBA00023136"/>
    </source>
</evidence>
<dbReference type="GO" id="GO:0035556">
    <property type="term" value="P:intracellular signal transduction"/>
    <property type="evidence" value="ECO:0007669"/>
    <property type="project" value="InterPro"/>
</dbReference>
<keyword evidence="2" id="KW-0812">Transmembrane</keyword>
<evidence type="ECO:0000256" key="1">
    <source>
        <dbReference type="ARBA" id="ARBA00004370"/>
    </source>
</evidence>
<gene>
    <name evidence="8" type="ORF">LEP1GSC123_2757</name>
</gene>
<dbReference type="InterPro" id="IPR029787">
    <property type="entry name" value="Nucleotide_cyclase"/>
</dbReference>
<keyword evidence="6" id="KW-0456">Lyase</keyword>
<sequence>MLSILPETVAEELKKNDFVVPIRYESVTVLFTDMAGFTKIAETMSPEELLNELDLFFGSSIPSLKITEWKKSKRSETPTWPQADFPL</sequence>
<dbReference type="PANTHER" id="PTHR11920">
    <property type="entry name" value="GUANYLYL CYCLASE"/>
    <property type="match status" value="1"/>
</dbReference>
<comment type="subcellular location">
    <subcellularLocation>
        <location evidence="1">Membrane</location>
    </subcellularLocation>
</comment>
<organism evidence="8 9">
    <name type="scientific">Leptospira borgpetersenii str. 200701203</name>
    <dbReference type="NCBI Taxonomy" id="1193007"/>
    <lineage>
        <taxon>Bacteria</taxon>
        <taxon>Pseudomonadati</taxon>
        <taxon>Spirochaetota</taxon>
        <taxon>Spirochaetia</taxon>
        <taxon>Leptospirales</taxon>
        <taxon>Leptospiraceae</taxon>
        <taxon>Leptospira</taxon>
    </lineage>
</organism>
<reference evidence="8 9" key="1">
    <citation type="submission" date="2013-01" db="EMBL/GenBank/DDBJ databases">
        <authorList>
            <person name="Harkins D.M."/>
            <person name="Durkin A.S."/>
            <person name="Brinkac L.M."/>
            <person name="Haft D.H."/>
            <person name="Selengut J.D."/>
            <person name="Sanka R."/>
            <person name="DePew J."/>
            <person name="Purushe J."/>
            <person name="Picardeau M."/>
            <person name="Werts C."/>
            <person name="Goarant C."/>
            <person name="Vinetz J.M."/>
            <person name="Sutton G.G."/>
            <person name="Nierman W.C."/>
            <person name="Fouts D.E."/>
        </authorList>
    </citation>
    <scope>NUCLEOTIDE SEQUENCE [LARGE SCALE GENOMIC DNA]</scope>
    <source>
        <strain evidence="8 9">200701203</strain>
    </source>
</reference>
<dbReference type="BioCyc" id="LBOR1193007:G11KN-2576-MONOMER"/>
<dbReference type="PANTHER" id="PTHR11920:SF335">
    <property type="entry name" value="GUANYLATE CYCLASE"/>
    <property type="match status" value="1"/>
</dbReference>
<evidence type="ECO:0000313" key="9">
    <source>
        <dbReference type="Proteomes" id="UP000011783"/>
    </source>
</evidence>
<keyword evidence="5" id="KW-0472">Membrane</keyword>
<dbReference type="Proteomes" id="UP000011783">
    <property type="component" value="Unassembled WGS sequence"/>
</dbReference>
<evidence type="ECO:0000256" key="4">
    <source>
        <dbReference type="ARBA" id="ARBA00022989"/>
    </source>
</evidence>
<dbReference type="AlphaFoldDB" id="M3HR56"/>
<dbReference type="EMBL" id="AKWO02000045">
    <property type="protein sequence ID" value="EMG00521.1"/>
    <property type="molecule type" value="Genomic_DNA"/>
</dbReference>
<protein>
    <submittedName>
        <fullName evidence="8">Adenylate/guanylate cyclase catalytic domain protein</fullName>
    </submittedName>
</protein>
<accession>M3HR56</accession>
<evidence type="ECO:0000259" key="7">
    <source>
        <dbReference type="PROSITE" id="PS50125"/>
    </source>
</evidence>
<dbReference type="Gene3D" id="3.30.70.1230">
    <property type="entry name" value="Nucleotide cyclase"/>
    <property type="match status" value="1"/>
</dbReference>
<dbReference type="GO" id="GO:0000166">
    <property type="term" value="F:nucleotide binding"/>
    <property type="evidence" value="ECO:0007669"/>
    <property type="project" value="UniProtKB-KW"/>
</dbReference>
<evidence type="ECO:0000313" key="8">
    <source>
        <dbReference type="EMBL" id="EMG00521.1"/>
    </source>
</evidence>
<evidence type="ECO:0000256" key="6">
    <source>
        <dbReference type="ARBA" id="ARBA00023239"/>
    </source>
</evidence>
<dbReference type="PROSITE" id="PS50125">
    <property type="entry name" value="GUANYLATE_CYCLASE_2"/>
    <property type="match status" value="1"/>
</dbReference>
<dbReference type="Pfam" id="PF00211">
    <property type="entry name" value="Guanylate_cyc"/>
    <property type="match status" value="1"/>
</dbReference>
<proteinExistence type="predicted"/>
<name>M3HR56_LEPBO</name>
<feature type="domain" description="Guanylate cyclase" evidence="7">
    <location>
        <begin position="28"/>
        <end position="58"/>
    </location>
</feature>